<name>A0A7M7KZX4_VARDE</name>
<dbReference type="OrthoDB" id="10352495at2759"/>
<dbReference type="GeneID" id="111254847"/>
<dbReference type="Proteomes" id="UP000594260">
    <property type="component" value="Unplaced"/>
</dbReference>
<evidence type="ECO:0000313" key="1">
    <source>
        <dbReference type="EnsemblMetazoa" id="XP_022671861"/>
    </source>
</evidence>
<keyword evidence="2" id="KW-1185">Reference proteome</keyword>
<dbReference type="InParanoid" id="A0A7M7KZX4"/>
<dbReference type="RefSeq" id="XP_022671861.1">
    <property type="nucleotide sequence ID" value="XM_022816126.1"/>
</dbReference>
<reference evidence="1" key="1">
    <citation type="submission" date="2021-01" db="UniProtKB">
        <authorList>
            <consortium name="EnsemblMetazoa"/>
        </authorList>
    </citation>
    <scope>IDENTIFICATION</scope>
</reference>
<dbReference type="KEGG" id="vde:111254847"/>
<organism evidence="1 2">
    <name type="scientific">Varroa destructor</name>
    <name type="common">Honeybee mite</name>
    <dbReference type="NCBI Taxonomy" id="109461"/>
    <lineage>
        <taxon>Eukaryota</taxon>
        <taxon>Metazoa</taxon>
        <taxon>Ecdysozoa</taxon>
        <taxon>Arthropoda</taxon>
        <taxon>Chelicerata</taxon>
        <taxon>Arachnida</taxon>
        <taxon>Acari</taxon>
        <taxon>Parasitiformes</taxon>
        <taxon>Mesostigmata</taxon>
        <taxon>Gamasina</taxon>
        <taxon>Dermanyssoidea</taxon>
        <taxon>Varroidae</taxon>
        <taxon>Varroa</taxon>
    </lineage>
</organism>
<proteinExistence type="predicted"/>
<dbReference type="EnsemblMetazoa" id="XM_022816126">
    <property type="protein sequence ID" value="XP_022671861"/>
    <property type="gene ID" value="LOC111254847"/>
</dbReference>
<accession>A0A7M7KZX4</accession>
<evidence type="ECO:0000313" key="2">
    <source>
        <dbReference type="Proteomes" id="UP000594260"/>
    </source>
</evidence>
<sequence>MDPLSLVNYESEAQRPAAATIWTTRLQGPMIRVFGACSSVPPWRKLFLTALLIVFLLLIADVRNTILIEEEKLPEKNLVLTLIFFTPTVRIPYLISRNYTHLRTDSLILPSLRDHFYDIYYKRKLSDQAANKTIALGAFLAAAHSKRCARALFLTPRVINLRATTTLLYRGYYGLEDAPGTLWTRQNIHMMPEDRVARWTLRNRMAEQNEANLYTISCDGRNVATYIRYLNRKAKQDGLFKEELENGSSILDLLLFQYFSEGKDLPQWVNYHSVVICYCAIISELVKGFELELSRVFLQDVATRLQRVQRNDSLSHNVIMYVTDYEELMALNKYLQLLLGNWLMPHMACMIKVFQGGHVVLQRAYVPDSRWGLDRVHLIQISPPYNNVTEMLQTIDRALASS</sequence>
<dbReference type="AlphaFoldDB" id="A0A7M7KZX4"/>
<protein>
    <submittedName>
        <fullName evidence="1">Uncharacterized protein</fullName>
    </submittedName>
</protein>